<evidence type="ECO:0000313" key="7">
    <source>
        <dbReference type="EMBL" id="GLI54644.1"/>
    </source>
</evidence>
<evidence type="ECO:0000259" key="6">
    <source>
        <dbReference type="Pfam" id="PF01979"/>
    </source>
</evidence>
<dbReference type="GO" id="GO:0046872">
    <property type="term" value="F:metal ion binding"/>
    <property type="evidence" value="ECO:0007669"/>
    <property type="project" value="UniProtKB-KW"/>
</dbReference>
<keyword evidence="4" id="KW-0378">Hydrolase</keyword>
<dbReference type="SUPFAM" id="SSF51556">
    <property type="entry name" value="Metallo-dependent hydrolases"/>
    <property type="match status" value="1"/>
</dbReference>
<evidence type="ECO:0000313" key="8">
    <source>
        <dbReference type="Proteomes" id="UP001144471"/>
    </source>
</evidence>
<feature type="modified residue" description="N6-carboxylysine" evidence="5">
    <location>
        <position position="150"/>
    </location>
</feature>
<dbReference type="Gene3D" id="2.30.40.10">
    <property type="entry name" value="Urease, subunit C, domain 1"/>
    <property type="match status" value="1"/>
</dbReference>
<dbReference type="Proteomes" id="UP001144471">
    <property type="component" value="Unassembled WGS sequence"/>
</dbReference>
<gene>
    <name evidence="7" type="ORF">PM10SUCC1_01590</name>
</gene>
<proteinExistence type="inferred from homology"/>
<evidence type="ECO:0000256" key="4">
    <source>
        <dbReference type="ARBA" id="ARBA00022801"/>
    </source>
</evidence>
<keyword evidence="8" id="KW-1185">Reference proteome</keyword>
<dbReference type="AlphaFoldDB" id="A0A9W6GIR8"/>
<dbReference type="InterPro" id="IPR006680">
    <property type="entry name" value="Amidohydro-rel"/>
</dbReference>
<feature type="domain" description="Amidohydrolase-related" evidence="6">
    <location>
        <begin position="49"/>
        <end position="435"/>
    </location>
</feature>
<dbReference type="InterPro" id="IPR011059">
    <property type="entry name" value="Metal-dep_hydrolase_composite"/>
</dbReference>
<dbReference type="CDD" id="cd01314">
    <property type="entry name" value="D-HYD"/>
    <property type="match status" value="1"/>
</dbReference>
<protein>
    <submittedName>
        <fullName evidence="7">Dihydropyrimidinase</fullName>
    </submittedName>
</protein>
<evidence type="ECO:0000256" key="1">
    <source>
        <dbReference type="ARBA" id="ARBA00001947"/>
    </source>
</evidence>
<accession>A0A9W6GIR8</accession>
<dbReference type="EMBL" id="BSDY01000001">
    <property type="protein sequence ID" value="GLI54644.1"/>
    <property type="molecule type" value="Genomic_DNA"/>
</dbReference>
<evidence type="ECO:0000256" key="3">
    <source>
        <dbReference type="ARBA" id="ARBA00022723"/>
    </source>
</evidence>
<organism evidence="7 8">
    <name type="scientific">Propionigenium maris DSM 9537</name>
    <dbReference type="NCBI Taxonomy" id="1123000"/>
    <lineage>
        <taxon>Bacteria</taxon>
        <taxon>Fusobacteriati</taxon>
        <taxon>Fusobacteriota</taxon>
        <taxon>Fusobacteriia</taxon>
        <taxon>Fusobacteriales</taxon>
        <taxon>Fusobacteriaceae</taxon>
        <taxon>Propionigenium</taxon>
    </lineage>
</organism>
<dbReference type="InterPro" id="IPR050378">
    <property type="entry name" value="Metallo-dep_Hydrolases_sf"/>
</dbReference>
<dbReference type="Pfam" id="PF01979">
    <property type="entry name" value="Amidohydro_1"/>
    <property type="match status" value="1"/>
</dbReference>
<dbReference type="SUPFAM" id="SSF51338">
    <property type="entry name" value="Composite domain of metallo-dependent hydrolases"/>
    <property type="match status" value="2"/>
</dbReference>
<dbReference type="RefSeq" id="WP_281832443.1">
    <property type="nucleotide sequence ID" value="NZ_BSDY01000001.1"/>
</dbReference>
<comment type="similarity">
    <text evidence="2">Belongs to the metallo-dependent hydrolases superfamily. Hydantoinase/dihydropyrimidinase family.</text>
</comment>
<evidence type="ECO:0000256" key="5">
    <source>
        <dbReference type="PIRSR" id="PIRSR611778-50"/>
    </source>
</evidence>
<evidence type="ECO:0000256" key="2">
    <source>
        <dbReference type="ARBA" id="ARBA00008829"/>
    </source>
</evidence>
<dbReference type="GO" id="GO:0016812">
    <property type="term" value="F:hydrolase activity, acting on carbon-nitrogen (but not peptide) bonds, in cyclic amides"/>
    <property type="evidence" value="ECO:0007669"/>
    <property type="project" value="TreeGrafter"/>
</dbReference>
<comment type="caution">
    <text evidence="7">The sequence shown here is derived from an EMBL/GenBank/DDBJ whole genome shotgun (WGS) entry which is preliminary data.</text>
</comment>
<comment type="PTM">
    <text evidence="5">Carbamylation allows a single lysine to coordinate two divalent metal cations.</text>
</comment>
<name>A0A9W6GIR8_9FUSO</name>
<dbReference type="FunFam" id="3.20.20.140:FF:000174">
    <property type="entry name" value="Dihydropyrimidinase-related protein 2"/>
    <property type="match status" value="1"/>
</dbReference>
<dbReference type="Gene3D" id="3.20.20.140">
    <property type="entry name" value="Metal-dependent hydrolases"/>
    <property type="match status" value="1"/>
</dbReference>
<sequence length="464" mass="51279">MRLLLKNGVIVTAEETFNGDLLIEEGLISRVGGKIQSEADRVIDLKGKYVMPGGVDVHTHFNLDVGTAVAADDFYTGSVAAAAGGTTTIVDHMGFGPRGCSLHHQLDKYMEDAGRDAVIDYGFHGVIQHINDGILDEMRSMVEDGVSSFKGYMTYDYKLQDHEMKAVMERLGSLGAITTVHAETHEEIHELRARYVAEGKTQPIYHAKSRPVKTEVEAIERMIEISRKAGDAPLYVVHLSSGDGLDTIRRARKAGRNIYAETCPQYLFLDESRYMEEDGNGLKYVMSPPLRERGNNERLWKGIADGTIQTVATDHCPFDLKLKKEMGEKDFTRCPNGAPGVEARIALMYSEGVEKGRIGINRFVDVVSTAPAKLFGLYPGKGSISVGADADLMVIDSEREVTISHKNLHENVDYTPYEGMKVKGYPVMTISRGEVIVEEGVFTGQRGRGRFLKRKPVFKQIKGG</sequence>
<dbReference type="NCBIfam" id="TIGR02033">
    <property type="entry name" value="D-hydantoinase"/>
    <property type="match status" value="1"/>
</dbReference>
<dbReference type="GO" id="GO:0005829">
    <property type="term" value="C:cytosol"/>
    <property type="evidence" value="ECO:0007669"/>
    <property type="project" value="TreeGrafter"/>
</dbReference>
<dbReference type="PANTHER" id="PTHR11647">
    <property type="entry name" value="HYDRANTOINASE/DIHYDROPYRIMIDINASE FAMILY MEMBER"/>
    <property type="match status" value="1"/>
</dbReference>
<comment type="cofactor">
    <cofactor evidence="1">
        <name>Zn(2+)</name>
        <dbReference type="ChEBI" id="CHEBI:29105"/>
    </cofactor>
</comment>
<keyword evidence="3" id="KW-0479">Metal-binding</keyword>
<dbReference type="InterPro" id="IPR011778">
    <property type="entry name" value="Hydantoinase/dihydroPyrase"/>
</dbReference>
<reference evidence="7" key="1">
    <citation type="submission" date="2022-12" db="EMBL/GenBank/DDBJ databases">
        <title>Reference genome sequencing for broad-spectrum identification of bacterial and archaeal isolates by mass spectrometry.</title>
        <authorList>
            <person name="Sekiguchi Y."/>
            <person name="Tourlousse D.M."/>
        </authorList>
    </citation>
    <scope>NUCLEOTIDE SEQUENCE</scope>
    <source>
        <strain evidence="7">10succ1</strain>
    </source>
</reference>
<dbReference type="InterPro" id="IPR032466">
    <property type="entry name" value="Metal_Hydrolase"/>
</dbReference>
<dbReference type="PANTHER" id="PTHR11647:SF1">
    <property type="entry name" value="COLLAPSIN RESPONSE MEDIATOR PROTEIN"/>
    <property type="match status" value="1"/>
</dbReference>